<reference evidence="3" key="2">
    <citation type="submission" date="2012-03" db="EMBL/GenBank/DDBJ databases">
        <title>Genome sequence of the fruiting myxobacterium Corallococcus coralloides DSM 2259.</title>
        <authorList>
            <person name="Huntley S."/>
            <person name="Zhang Y."/>
            <person name="Treuner-Lange A."/>
            <person name="Sensen C.W."/>
            <person name="Sogaard-Andersen L."/>
        </authorList>
    </citation>
    <scope>NUCLEOTIDE SEQUENCE [LARGE SCALE GENOMIC DNA]</scope>
    <source>
        <strain evidence="3">ATCC 25202 / DSM 2259 / NBRC 100086 / M2</strain>
    </source>
</reference>
<protein>
    <submittedName>
        <fullName evidence="2">Uncharacterized protein</fullName>
    </submittedName>
</protein>
<feature type="compositionally biased region" description="Basic and acidic residues" evidence="1">
    <location>
        <begin position="47"/>
        <end position="62"/>
    </location>
</feature>
<sequence>MSLPKVVLGGGLLASLLAAPPAEARFGKRSDSHESSKPVHEATAIGSDRDDDSKKDDDENKNRSSRSKRTTLSSTDDDYAFNSSASDDAVAVVLGALFELMFRGVGEAIASMGTHHGHDINAPDAQPQRNSLRHATPFSLRMGALVSPLRGGIGVDFDLGWEAQRFGMDLRLSRLTGTWDTSAYRNTRTLGEMHVTYSPLVREALRLRVEAGVSTLDAPGRVYVAPSLGMSVEACLLGPLDVEGRLQMTPGPYQQLDARGGLALHLGGLMLRGGVRYLNLDSEVAPLGMALGFTPEFGLGFVF</sequence>
<dbReference type="EMBL" id="CP003389">
    <property type="protein sequence ID" value="AFE04615.1"/>
    <property type="molecule type" value="Genomic_DNA"/>
</dbReference>
<gene>
    <name evidence="2" type="ordered locus">COCOR_02365</name>
</gene>
<evidence type="ECO:0000313" key="3">
    <source>
        <dbReference type="Proteomes" id="UP000007587"/>
    </source>
</evidence>
<accession>H8MN66</accession>
<keyword evidence="3" id="KW-1185">Reference proteome</keyword>
<dbReference type="AlphaFoldDB" id="H8MN66"/>
<dbReference type="Proteomes" id="UP000007587">
    <property type="component" value="Chromosome"/>
</dbReference>
<dbReference type="KEGG" id="ccx:COCOR_02365"/>
<name>H8MN66_CORCM</name>
<feature type="region of interest" description="Disordered" evidence="1">
    <location>
        <begin position="25"/>
        <end position="78"/>
    </location>
</feature>
<dbReference type="InParanoid" id="H8MN66"/>
<dbReference type="RefSeq" id="WP_014395194.1">
    <property type="nucleotide sequence ID" value="NC_017030.1"/>
</dbReference>
<evidence type="ECO:0000313" key="2">
    <source>
        <dbReference type="EMBL" id="AFE04615.1"/>
    </source>
</evidence>
<reference evidence="2 3" key="1">
    <citation type="journal article" date="2012" name="J. Bacteriol.">
        <title>Complete Genome Sequence of the Fruiting Myxobacterium Corallococcus coralloides DSM 2259.</title>
        <authorList>
            <person name="Huntley S."/>
            <person name="Zhang Y."/>
            <person name="Treuner-Lange A."/>
            <person name="Kneip S."/>
            <person name="Sensen C.W."/>
            <person name="Sogaard-Andersen L."/>
        </authorList>
    </citation>
    <scope>NUCLEOTIDE SEQUENCE [LARGE SCALE GENOMIC DNA]</scope>
    <source>
        <strain evidence="3">ATCC 25202 / DSM 2259 / NBRC 100086 / M2</strain>
    </source>
</reference>
<dbReference type="HOGENOM" id="CLU_083591_0_0_7"/>
<organism evidence="2 3">
    <name type="scientific">Corallococcus coralloides (strain ATCC 25202 / DSM 2259 / NBRC 100086 / M2)</name>
    <name type="common">Myxococcus coralloides</name>
    <dbReference type="NCBI Taxonomy" id="1144275"/>
    <lineage>
        <taxon>Bacteria</taxon>
        <taxon>Pseudomonadati</taxon>
        <taxon>Myxococcota</taxon>
        <taxon>Myxococcia</taxon>
        <taxon>Myxococcales</taxon>
        <taxon>Cystobacterineae</taxon>
        <taxon>Myxococcaceae</taxon>
        <taxon>Corallococcus</taxon>
    </lineage>
</organism>
<evidence type="ECO:0000256" key="1">
    <source>
        <dbReference type="SAM" id="MobiDB-lite"/>
    </source>
</evidence>
<feature type="compositionally biased region" description="Basic and acidic residues" evidence="1">
    <location>
        <begin position="25"/>
        <end position="40"/>
    </location>
</feature>
<proteinExistence type="predicted"/>
<dbReference type="OrthoDB" id="5518777at2"/>